<evidence type="ECO:0000313" key="10">
    <source>
        <dbReference type="EMBL" id="RDJ23015.1"/>
    </source>
</evidence>
<comment type="similarity">
    <text evidence="2">Belongs to the binding-protein-dependent transport system permease family. CysTW subfamily.</text>
</comment>
<dbReference type="InterPro" id="IPR035906">
    <property type="entry name" value="MetI-like_sf"/>
</dbReference>
<accession>A0A370L4X1</accession>
<evidence type="ECO:0000313" key="11">
    <source>
        <dbReference type="Proteomes" id="UP000255207"/>
    </source>
</evidence>
<sequence>MKRLGPGLILALVFGFAFLYLPILVLVAYSFNASRLVAVWGGFSTHWYGALMGNEALLDAAWTSLRLALVSATAATALGTLAALALTRYGAFRGRTLFSGMVLAPLVMPEVITGLSLLLLFIALDVERGFWTIAAAHATFGLGFACIVVQSRLMGFDRSLEEAAQDLGATPFVTFWTVTLPLIWPAIAAAWMLAFALSLDDLVVATFAGGSGAATLPIRLYSAVKRGVTPEINAACTIMIVTAAVVVISASLLMKREQLSDR</sequence>
<keyword evidence="4" id="KW-1003">Cell membrane</keyword>
<evidence type="ECO:0000256" key="3">
    <source>
        <dbReference type="ARBA" id="ARBA00022448"/>
    </source>
</evidence>
<keyword evidence="6 8" id="KW-1133">Transmembrane helix</keyword>
<dbReference type="PANTHER" id="PTHR43848">
    <property type="entry name" value="PUTRESCINE TRANSPORT SYSTEM PERMEASE PROTEIN POTI"/>
    <property type="match status" value="1"/>
</dbReference>
<dbReference type="EMBL" id="QQTP01000009">
    <property type="protein sequence ID" value="RDJ23015.1"/>
    <property type="molecule type" value="Genomic_DNA"/>
</dbReference>
<dbReference type="PROSITE" id="PS50928">
    <property type="entry name" value="ABC_TM1"/>
    <property type="match status" value="1"/>
</dbReference>
<evidence type="ECO:0000256" key="1">
    <source>
        <dbReference type="ARBA" id="ARBA00004651"/>
    </source>
</evidence>
<evidence type="ECO:0000259" key="9">
    <source>
        <dbReference type="PROSITE" id="PS50928"/>
    </source>
</evidence>
<dbReference type="SUPFAM" id="SSF161098">
    <property type="entry name" value="MetI-like"/>
    <property type="match status" value="1"/>
</dbReference>
<comment type="subcellular location">
    <subcellularLocation>
        <location evidence="1 8">Cell membrane</location>
        <topology evidence="1 8">Multi-pass membrane protein</topology>
    </subcellularLocation>
</comment>
<feature type="transmembrane region" description="Helical" evidence="8">
    <location>
        <begin position="172"/>
        <end position="196"/>
    </location>
</feature>
<evidence type="ECO:0000256" key="2">
    <source>
        <dbReference type="ARBA" id="ARBA00007069"/>
    </source>
</evidence>
<evidence type="ECO:0000256" key="4">
    <source>
        <dbReference type="ARBA" id="ARBA00022475"/>
    </source>
</evidence>
<keyword evidence="11" id="KW-1185">Reference proteome</keyword>
<gene>
    <name evidence="10" type="ORF">DWE98_17790</name>
</gene>
<dbReference type="InterPro" id="IPR051789">
    <property type="entry name" value="Bact_Polyamine_Transport"/>
</dbReference>
<dbReference type="Pfam" id="PF00528">
    <property type="entry name" value="BPD_transp_1"/>
    <property type="match status" value="1"/>
</dbReference>
<dbReference type="GO" id="GO:0005886">
    <property type="term" value="C:plasma membrane"/>
    <property type="evidence" value="ECO:0007669"/>
    <property type="project" value="UniProtKB-SubCell"/>
</dbReference>
<evidence type="ECO:0000256" key="7">
    <source>
        <dbReference type="ARBA" id="ARBA00023136"/>
    </source>
</evidence>
<dbReference type="CDD" id="cd06261">
    <property type="entry name" value="TM_PBP2"/>
    <property type="match status" value="1"/>
</dbReference>
<dbReference type="InterPro" id="IPR000515">
    <property type="entry name" value="MetI-like"/>
</dbReference>
<dbReference type="GO" id="GO:0055085">
    <property type="term" value="P:transmembrane transport"/>
    <property type="evidence" value="ECO:0007669"/>
    <property type="project" value="InterPro"/>
</dbReference>
<comment type="caution">
    <text evidence="10">The sequence shown here is derived from an EMBL/GenBank/DDBJ whole genome shotgun (WGS) entry which is preliminary data.</text>
</comment>
<feature type="transmembrane region" description="Helical" evidence="8">
    <location>
        <begin position="7"/>
        <end position="31"/>
    </location>
</feature>
<keyword evidence="5 8" id="KW-0812">Transmembrane</keyword>
<reference evidence="11" key="1">
    <citation type="submission" date="2018-07" db="EMBL/GenBank/DDBJ databases">
        <authorList>
            <person name="Safronova V.I."/>
            <person name="Chirak E.R."/>
            <person name="Sazanova A.L."/>
        </authorList>
    </citation>
    <scope>NUCLEOTIDE SEQUENCE [LARGE SCALE GENOMIC DNA]</scope>
    <source>
        <strain evidence="11">RCAM04685</strain>
    </source>
</reference>
<dbReference type="Gene3D" id="1.10.3720.10">
    <property type="entry name" value="MetI-like"/>
    <property type="match status" value="1"/>
</dbReference>
<keyword evidence="7 8" id="KW-0472">Membrane</keyword>
<feature type="transmembrane region" description="Helical" evidence="8">
    <location>
        <begin position="67"/>
        <end position="86"/>
    </location>
</feature>
<organism evidence="10 11">
    <name type="scientific">Bosea caraganae</name>
    <dbReference type="NCBI Taxonomy" id="2763117"/>
    <lineage>
        <taxon>Bacteria</taxon>
        <taxon>Pseudomonadati</taxon>
        <taxon>Pseudomonadota</taxon>
        <taxon>Alphaproteobacteria</taxon>
        <taxon>Hyphomicrobiales</taxon>
        <taxon>Boseaceae</taxon>
        <taxon>Bosea</taxon>
    </lineage>
</organism>
<feature type="transmembrane region" description="Helical" evidence="8">
    <location>
        <begin position="232"/>
        <end position="254"/>
    </location>
</feature>
<dbReference type="AlphaFoldDB" id="A0A370L4X1"/>
<dbReference type="OrthoDB" id="9782004at2"/>
<feature type="transmembrane region" description="Helical" evidence="8">
    <location>
        <begin position="202"/>
        <end position="220"/>
    </location>
</feature>
<feature type="transmembrane region" description="Helical" evidence="8">
    <location>
        <begin position="98"/>
        <end position="124"/>
    </location>
</feature>
<keyword evidence="3 8" id="KW-0813">Transport</keyword>
<proteinExistence type="inferred from homology"/>
<evidence type="ECO:0000256" key="8">
    <source>
        <dbReference type="RuleBase" id="RU363032"/>
    </source>
</evidence>
<protein>
    <submittedName>
        <fullName evidence="10">ABC transporter permease subunit</fullName>
    </submittedName>
</protein>
<feature type="transmembrane region" description="Helical" evidence="8">
    <location>
        <begin position="130"/>
        <end position="151"/>
    </location>
</feature>
<dbReference type="RefSeq" id="WP_114830626.1">
    <property type="nucleotide sequence ID" value="NZ_QQTO01000012.1"/>
</dbReference>
<name>A0A370L4X1_9HYPH</name>
<dbReference type="PANTHER" id="PTHR43848:SF2">
    <property type="entry name" value="PUTRESCINE TRANSPORT SYSTEM PERMEASE PROTEIN POTI"/>
    <property type="match status" value="1"/>
</dbReference>
<evidence type="ECO:0000256" key="5">
    <source>
        <dbReference type="ARBA" id="ARBA00022692"/>
    </source>
</evidence>
<dbReference type="Proteomes" id="UP000255207">
    <property type="component" value="Unassembled WGS sequence"/>
</dbReference>
<feature type="domain" description="ABC transmembrane type-1" evidence="9">
    <location>
        <begin position="61"/>
        <end position="253"/>
    </location>
</feature>
<evidence type="ECO:0000256" key="6">
    <source>
        <dbReference type="ARBA" id="ARBA00022989"/>
    </source>
</evidence>